<proteinExistence type="predicted"/>
<dbReference type="InterPro" id="IPR046589">
    <property type="entry name" value="DUF6647"/>
</dbReference>
<dbReference type="EMBL" id="JBEHHI010000001">
    <property type="protein sequence ID" value="MEX5727288.1"/>
    <property type="molecule type" value="Genomic_DNA"/>
</dbReference>
<keyword evidence="1" id="KW-0732">Signal</keyword>
<protein>
    <recommendedName>
        <fullName evidence="2">DUF6647 domain-containing protein</fullName>
    </recommendedName>
</protein>
<accession>A0ABV3XSC1</accession>
<sequence length="183" mass="20579">MPHLSALTPLALLAALALSPAAAHVLGAEVPPADCPAPAAEPEVPGALVQELLVWIGRATGYDVAESLARPPEIDFCSKGEWVDYEDARVLVDDQLRAVYDWPRRRVLIVRPWHADAPRDVSVLLHELVHHVQLLNRDWECLQAPEWEAYKLQDRWLAERGIASGFDWLAIYFMSRCPRDIHP</sequence>
<dbReference type="Pfam" id="PF20352">
    <property type="entry name" value="DUF6647"/>
    <property type="match status" value="1"/>
</dbReference>
<feature type="signal peptide" evidence="1">
    <location>
        <begin position="1"/>
        <end position="23"/>
    </location>
</feature>
<comment type="caution">
    <text evidence="3">The sequence shown here is derived from an EMBL/GenBank/DDBJ whole genome shotgun (WGS) entry which is preliminary data.</text>
</comment>
<evidence type="ECO:0000259" key="2">
    <source>
        <dbReference type="Pfam" id="PF20352"/>
    </source>
</evidence>
<reference evidence="3 4" key="1">
    <citation type="submission" date="2024-06" db="EMBL/GenBank/DDBJ databases">
        <title>Genome of Rhodovulum iodosum, a marine photoferrotroph.</title>
        <authorList>
            <person name="Bianchini G."/>
            <person name="Nikeleit V."/>
            <person name="Kappler A."/>
            <person name="Bryce C."/>
            <person name="Sanchez-Baracaldo P."/>
        </authorList>
    </citation>
    <scope>NUCLEOTIDE SEQUENCE [LARGE SCALE GENOMIC DNA]</scope>
    <source>
        <strain evidence="3 4">UT/N1</strain>
    </source>
</reference>
<organism evidence="3 4">
    <name type="scientific">Rhodovulum iodosum</name>
    <dbReference type="NCBI Taxonomy" id="68291"/>
    <lineage>
        <taxon>Bacteria</taxon>
        <taxon>Pseudomonadati</taxon>
        <taxon>Pseudomonadota</taxon>
        <taxon>Alphaproteobacteria</taxon>
        <taxon>Rhodobacterales</taxon>
        <taxon>Paracoccaceae</taxon>
        <taxon>Rhodovulum</taxon>
    </lineage>
</organism>
<gene>
    <name evidence="3" type="ORF">Ga0609869_000641</name>
</gene>
<evidence type="ECO:0000313" key="4">
    <source>
        <dbReference type="Proteomes" id="UP001560019"/>
    </source>
</evidence>
<evidence type="ECO:0000313" key="3">
    <source>
        <dbReference type="EMBL" id="MEX5727288.1"/>
    </source>
</evidence>
<keyword evidence="4" id="KW-1185">Reference proteome</keyword>
<evidence type="ECO:0000256" key="1">
    <source>
        <dbReference type="SAM" id="SignalP"/>
    </source>
</evidence>
<dbReference type="RefSeq" id="WP_125407845.1">
    <property type="nucleotide sequence ID" value="NZ_JBEHHI010000001.1"/>
</dbReference>
<feature type="domain" description="DUF6647" evidence="2">
    <location>
        <begin position="48"/>
        <end position="183"/>
    </location>
</feature>
<feature type="chain" id="PRO_5046711459" description="DUF6647 domain-containing protein" evidence="1">
    <location>
        <begin position="24"/>
        <end position="183"/>
    </location>
</feature>
<dbReference type="Proteomes" id="UP001560019">
    <property type="component" value="Unassembled WGS sequence"/>
</dbReference>
<name>A0ABV3XSC1_9RHOB</name>